<name>T0ZPC1_9ZZZZ</name>
<dbReference type="InterPro" id="IPR005100">
    <property type="entry name" value="NGN-domain"/>
</dbReference>
<evidence type="ECO:0000256" key="1">
    <source>
        <dbReference type="ARBA" id="ARBA00006956"/>
    </source>
</evidence>
<dbReference type="InterPro" id="IPR011590">
    <property type="entry name" value="Spt5_arc"/>
</dbReference>
<dbReference type="GO" id="GO:0003746">
    <property type="term" value="F:translation elongation factor activity"/>
    <property type="evidence" value="ECO:0007669"/>
    <property type="project" value="InterPro"/>
</dbReference>
<keyword evidence="4" id="KW-0689">Ribosomal protein</keyword>
<organism evidence="4">
    <name type="scientific">mine drainage metagenome</name>
    <dbReference type="NCBI Taxonomy" id="410659"/>
    <lineage>
        <taxon>unclassified sequences</taxon>
        <taxon>metagenomes</taxon>
        <taxon>ecological metagenomes</taxon>
    </lineage>
</organism>
<sequence length="164" mass="17565">PSAKLTLACIARQAVLAIKTSRGYEREVADTLAARAEEKPDVVFSLLVPSALRGYVFSEGMSFEGVHEMLRGIRKARGLVAGETSLKEVEPLLVPKVTVEGFIEGAIVELIAGPFKGEKARVKKIDQTKEEITVELIEAVVPIPVTVRGDHVRMLEKGGGSSGG</sequence>
<keyword evidence="4" id="KW-0687">Ribonucleoprotein</keyword>
<dbReference type="SMART" id="SM00739">
    <property type="entry name" value="KOW"/>
    <property type="match status" value="1"/>
</dbReference>
<dbReference type="HAMAP" id="MF_00950">
    <property type="entry name" value="Spt5_arch"/>
    <property type="match status" value="1"/>
</dbReference>
<dbReference type="Pfam" id="PF03439">
    <property type="entry name" value="Spt5-NGN"/>
    <property type="match status" value="1"/>
</dbReference>
<protein>
    <submittedName>
        <fullName evidence="4">Ribosomal protein L26e, archaeal</fullName>
    </submittedName>
</protein>
<dbReference type="Pfam" id="PF00467">
    <property type="entry name" value="KOW"/>
    <property type="match status" value="1"/>
</dbReference>
<dbReference type="SUPFAM" id="SSF50104">
    <property type="entry name" value="Translation proteins SH3-like domain"/>
    <property type="match status" value="1"/>
</dbReference>
<dbReference type="CDD" id="cd06091">
    <property type="entry name" value="KOW_NusG"/>
    <property type="match status" value="1"/>
</dbReference>
<dbReference type="NCBIfam" id="TIGR00405">
    <property type="entry name" value="KOW_elon_Spt5"/>
    <property type="match status" value="1"/>
</dbReference>
<gene>
    <name evidence="4" type="ORF">B1B_12652</name>
</gene>
<dbReference type="GO" id="GO:0005840">
    <property type="term" value="C:ribosome"/>
    <property type="evidence" value="ECO:0007669"/>
    <property type="project" value="UniProtKB-KW"/>
</dbReference>
<reference evidence="4" key="2">
    <citation type="journal article" date="2014" name="ISME J.">
        <title>Microbial stratification in low pH oxic and suboxic macroscopic growths along an acid mine drainage.</title>
        <authorList>
            <person name="Mendez-Garcia C."/>
            <person name="Mesa V."/>
            <person name="Sprenger R.R."/>
            <person name="Richter M."/>
            <person name="Diez M.S."/>
            <person name="Solano J."/>
            <person name="Bargiela R."/>
            <person name="Golyshina O.V."/>
            <person name="Manteca A."/>
            <person name="Ramos J.L."/>
            <person name="Gallego J.R."/>
            <person name="Llorente I."/>
            <person name="Martins Dos Santos V.A."/>
            <person name="Jensen O.N."/>
            <person name="Pelaez A.I."/>
            <person name="Sanchez J."/>
            <person name="Ferrer M."/>
        </authorList>
    </citation>
    <scope>NUCLEOTIDE SEQUENCE</scope>
</reference>
<dbReference type="InterPro" id="IPR005824">
    <property type="entry name" value="KOW"/>
</dbReference>
<dbReference type="InterPro" id="IPR036735">
    <property type="entry name" value="NGN_dom_sf"/>
</dbReference>
<proteinExistence type="inferred from homology"/>
<keyword evidence="2" id="KW-0804">Transcription</keyword>
<dbReference type="EMBL" id="AUZY01008302">
    <property type="protein sequence ID" value="EQD46367.1"/>
    <property type="molecule type" value="Genomic_DNA"/>
</dbReference>
<comment type="similarity">
    <text evidence="1">Belongs to the SPT5 family.</text>
</comment>
<evidence type="ECO:0000313" key="4">
    <source>
        <dbReference type="EMBL" id="EQD46367.1"/>
    </source>
</evidence>
<accession>T0ZPC1</accession>
<evidence type="ECO:0000259" key="3">
    <source>
        <dbReference type="SMART" id="SM00739"/>
    </source>
</evidence>
<dbReference type="InterPro" id="IPR008991">
    <property type="entry name" value="Translation_prot_SH3-like_sf"/>
</dbReference>
<dbReference type="GO" id="GO:0006354">
    <property type="term" value="P:DNA-templated transcription elongation"/>
    <property type="evidence" value="ECO:0007669"/>
    <property type="project" value="InterPro"/>
</dbReference>
<feature type="domain" description="KOW" evidence="3">
    <location>
        <begin position="101"/>
        <end position="128"/>
    </location>
</feature>
<keyword evidence="2" id="KW-0805">Transcription regulation</keyword>
<reference evidence="4" key="1">
    <citation type="submission" date="2013-08" db="EMBL/GenBank/DDBJ databases">
        <authorList>
            <person name="Mendez C."/>
            <person name="Richter M."/>
            <person name="Ferrer M."/>
            <person name="Sanchez J."/>
        </authorList>
    </citation>
    <scope>NUCLEOTIDE SEQUENCE</scope>
</reference>
<evidence type="ECO:0000256" key="2">
    <source>
        <dbReference type="ARBA" id="ARBA00023015"/>
    </source>
</evidence>
<comment type="caution">
    <text evidence="4">The sequence shown here is derived from an EMBL/GenBank/DDBJ whole genome shotgun (WGS) entry which is preliminary data.</text>
</comment>
<dbReference type="AlphaFoldDB" id="T0ZPC1"/>
<dbReference type="InterPro" id="IPR014722">
    <property type="entry name" value="Rib_uL2_dom2"/>
</dbReference>
<feature type="non-terminal residue" evidence="4">
    <location>
        <position position="1"/>
    </location>
</feature>
<dbReference type="Gene3D" id="3.30.70.940">
    <property type="entry name" value="NusG, N-terminal domain"/>
    <property type="match status" value="1"/>
</dbReference>
<dbReference type="Gene3D" id="2.30.30.30">
    <property type="match status" value="1"/>
</dbReference>